<dbReference type="AlphaFoldDB" id="A0A0R1FDL7"/>
<dbReference type="GeneID" id="65918095"/>
<dbReference type="SUPFAM" id="SSF51445">
    <property type="entry name" value="(Trans)glycosidases"/>
    <property type="match status" value="1"/>
</dbReference>
<proteinExistence type="inferred from homology"/>
<dbReference type="EMBL" id="AZCN01000013">
    <property type="protein sequence ID" value="KRK18547.1"/>
    <property type="molecule type" value="Genomic_DNA"/>
</dbReference>
<name>A0A0R1FDL7_9LACO</name>
<reference evidence="5 6" key="1">
    <citation type="journal article" date="2015" name="Genome Announc.">
        <title>Expanding the biotechnology potential of lactobacilli through comparative genomics of 213 strains and associated genera.</title>
        <authorList>
            <person name="Sun Z."/>
            <person name="Harris H.M."/>
            <person name="McCann A."/>
            <person name="Guo C."/>
            <person name="Argimon S."/>
            <person name="Zhang W."/>
            <person name="Yang X."/>
            <person name="Jeffery I.B."/>
            <person name="Cooney J.C."/>
            <person name="Kagawa T.F."/>
            <person name="Liu W."/>
            <person name="Song Y."/>
            <person name="Salvetti E."/>
            <person name="Wrobel A."/>
            <person name="Rasinkangas P."/>
            <person name="Parkhill J."/>
            <person name="Rea M.C."/>
            <person name="O'Sullivan O."/>
            <person name="Ritari J."/>
            <person name="Douillard F.P."/>
            <person name="Paul Ross R."/>
            <person name="Yang R."/>
            <person name="Briner A.E."/>
            <person name="Felis G.E."/>
            <person name="de Vos W.M."/>
            <person name="Barrangou R."/>
            <person name="Klaenhammer T.R."/>
            <person name="Caufield P.W."/>
            <person name="Cui Y."/>
            <person name="Zhang H."/>
            <person name="O'Toole P.W."/>
        </authorList>
    </citation>
    <scope>NUCLEOTIDE SEQUENCE [LARGE SCALE GENOMIC DNA]</scope>
    <source>
        <strain evidence="5 6">DSM 20001</strain>
    </source>
</reference>
<protein>
    <submittedName>
        <fullName evidence="5">Glycosyl hydrolase, family 31</fullName>
    </submittedName>
</protein>
<dbReference type="PANTHER" id="PTHR43863">
    <property type="entry name" value="HYDROLASE, PUTATIVE (AFU_ORTHOLOGUE AFUA_1G03140)-RELATED"/>
    <property type="match status" value="1"/>
</dbReference>
<evidence type="ECO:0000313" key="5">
    <source>
        <dbReference type="EMBL" id="KRK18547.1"/>
    </source>
</evidence>
<accession>A0A0R1FDL7</accession>
<feature type="domain" description="Glycosyl hydrolase family 31 C-terminal" evidence="4">
    <location>
        <begin position="499"/>
        <end position="589"/>
    </location>
</feature>
<keyword evidence="2 5" id="KW-0378">Hydrolase</keyword>
<evidence type="ECO:0000256" key="2">
    <source>
        <dbReference type="RuleBase" id="RU361185"/>
    </source>
</evidence>
<comment type="similarity">
    <text evidence="1 2">Belongs to the glycosyl hydrolase 31 family.</text>
</comment>
<dbReference type="InterPro" id="IPR051816">
    <property type="entry name" value="Glycosyl_Hydrolase_31"/>
</dbReference>
<keyword evidence="2" id="KW-0326">Glycosidase</keyword>
<dbReference type="InterPro" id="IPR013780">
    <property type="entry name" value="Glyco_hydro_b"/>
</dbReference>
<evidence type="ECO:0000259" key="4">
    <source>
        <dbReference type="Pfam" id="PF21365"/>
    </source>
</evidence>
<dbReference type="eggNOG" id="COG1501">
    <property type="taxonomic scope" value="Bacteria"/>
</dbReference>
<dbReference type="PANTHER" id="PTHR43863:SF2">
    <property type="entry name" value="MALTASE-GLUCOAMYLASE"/>
    <property type="match status" value="1"/>
</dbReference>
<dbReference type="InterPro" id="IPR017853">
    <property type="entry name" value="GH"/>
</dbReference>
<dbReference type="SUPFAM" id="SSF51011">
    <property type="entry name" value="Glycosyl hydrolase domain"/>
    <property type="match status" value="1"/>
</dbReference>
<dbReference type="GO" id="GO:0005975">
    <property type="term" value="P:carbohydrate metabolic process"/>
    <property type="evidence" value="ECO:0007669"/>
    <property type="project" value="InterPro"/>
</dbReference>
<dbReference type="RefSeq" id="WP_010010845.1">
    <property type="nucleotide sequence ID" value="NZ_AZCN01000013.1"/>
</dbReference>
<comment type="caution">
    <text evidence="5">The sequence shown here is derived from an EMBL/GenBank/DDBJ whole genome shotgun (WGS) entry which is preliminary data.</text>
</comment>
<gene>
    <name evidence="5" type="ORF">FD22_GL000406</name>
</gene>
<dbReference type="GO" id="GO:0004553">
    <property type="term" value="F:hydrolase activity, hydrolyzing O-glycosyl compounds"/>
    <property type="evidence" value="ECO:0007669"/>
    <property type="project" value="InterPro"/>
</dbReference>
<dbReference type="CDD" id="cd06595">
    <property type="entry name" value="GH31_u1"/>
    <property type="match status" value="1"/>
</dbReference>
<dbReference type="Proteomes" id="UP000051181">
    <property type="component" value="Unassembled WGS sequence"/>
</dbReference>
<sequence>MTDQQLGQPENIITGQYYRFTVLTSRMVRLEYSVNEHFEDHLTQIVQNRNLGEPEFEVFRHRNQHELEIVTDYFHLYYEGGPLTPDSLYIDTKYGYSSYNNRWNFGQPVETLKGTVRTLDKADGAVPLEEGLMSRNGYSVINDSHSFIIENDLLRPRTAAGDDWYYLAYGHDFFSCLQDYYRLTGFPPLLPRYALGNWWSRYHAYTQAEYQELFENFNRAGVPFSIAVLDIDWHLTRVPHRFGSGWTGYTWNRKLFPQPEKLLTWLHEHGKKVTLNLHPADGIRAFEEWYPTVAKRLQLDTAAEEPALFNLRDETFRKSYFEDVHHPLEKMGVDFWWIDWQQGTNFTEQQVDPLWLLNHYHFKDSRERHGEGLILSRYAGLGSHRYPVGFSGDTIVTWNSLAFQPHFTATATNIGYTWWSHDIGGHMHGIRDDELALRWLQFGVFSPIMRLHSSGNLFGGKEPQNYNQEIAEIMRRFLRLRHELIPYLDSANFATHTFGIPLVRPMYYHHDEPTAYELRNQAMFGSELLVAPIVKPKIERLDQSKVTMWFPEGQWFDFFTGLRYEGNVTLNVFRDNHRYPVFVRAGGIVPMNPHPLDDVMRLPQTLAVKIYPGADNKYRMYEHQDEHTAVTTFVWSWQHRRFTIKVDDPGNILPSKRVFQLNFIGVTPFKTHVDAAAKKCVTTHSNRIIFVQNNCAEFGATFSQMELVAQRDQIVERLFDKLRRAQIDFDTKELIWEKFLAAETKIQFISFLNTLTDQELATLLYEIVYLL</sequence>
<feature type="domain" description="Glycoside hydrolase family 31 TIM barrel" evidence="3">
    <location>
        <begin position="187"/>
        <end position="488"/>
    </location>
</feature>
<evidence type="ECO:0000313" key="6">
    <source>
        <dbReference type="Proteomes" id="UP000051181"/>
    </source>
</evidence>
<organism evidence="5 6">
    <name type="scientific">Loigolactobacillus coryniformis subsp. coryniformis KCTC 3167 = DSM 20001</name>
    <dbReference type="NCBI Taxonomy" id="913848"/>
    <lineage>
        <taxon>Bacteria</taxon>
        <taxon>Bacillati</taxon>
        <taxon>Bacillota</taxon>
        <taxon>Bacilli</taxon>
        <taxon>Lactobacillales</taxon>
        <taxon>Lactobacillaceae</taxon>
        <taxon>Loigolactobacillus</taxon>
    </lineage>
</organism>
<dbReference type="Pfam" id="PF01055">
    <property type="entry name" value="Glyco_hydro_31_2nd"/>
    <property type="match status" value="1"/>
</dbReference>
<dbReference type="Gene3D" id="3.20.20.80">
    <property type="entry name" value="Glycosidases"/>
    <property type="match status" value="1"/>
</dbReference>
<evidence type="ECO:0000259" key="3">
    <source>
        <dbReference type="Pfam" id="PF01055"/>
    </source>
</evidence>
<dbReference type="Gene3D" id="2.60.40.1180">
    <property type="entry name" value="Golgi alpha-mannosidase II"/>
    <property type="match status" value="2"/>
</dbReference>
<evidence type="ECO:0000256" key="1">
    <source>
        <dbReference type="ARBA" id="ARBA00007806"/>
    </source>
</evidence>
<dbReference type="InterPro" id="IPR048395">
    <property type="entry name" value="Glyco_hydro_31_C"/>
</dbReference>
<dbReference type="Pfam" id="PF21365">
    <property type="entry name" value="Glyco_hydro_31_3rd"/>
    <property type="match status" value="1"/>
</dbReference>
<dbReference type="InterPro" id="IPR000322">
    <property type="entry name" value="Glyco_hydro_31_TIM"/>
</dbReference>
<dbReference type="PATRIC" id="fig|913848.6.peg.411"/>